<organism evidence="2 3">
    <name type="scientific">Sedimentisphaera cyanobacteriorum</name>
    <dbReference type="NCBI Taxonomy" id="1940790"/>
    <lineage>
        <taxon>Bacteria</taxon>
        <taxon>Pseudomonadati</taxon>
        <taxon>Planctomycetota</taxon>
        <taxon>Phycisphaerae</taxon>
        <taxon>Sedimentisphaerales</taxon>
        <taxon>Sedimentisphaeraceae</taxon>
        <taxon>Sedimentisphaera</taxon>
    </lineage>
</organism>
<feature type="transmembrane region" description="Helical" evidence="1">
    <location>
        <begin position="296"/>
        <end position="319"/>
    </location>
</feature>
<feature type="transmembrane region" description="Helical" evidence="1">
    <location>
        <begin position="339"/>
        <end position="364"/>
    </location>
</feature>
<gene>
    <name evidence="2" type="ORF">L21SP3_01765</name>
</gene>
<sequence>MKNRDLTAVIEFILCCAALLFVPTGFKTNTDRGSKHARAKVLSVDDSDLQQFSIVLTGSQRLEVEVLSGEHKGEIFQAINQLQGRMEFDEIYETGDTILIEYRYKEDSTTTYTRGHYRIHLEIVLAVMFAAFLISVAGWTGTKALLSFIFAALMIWKLLIPAMLKGWNPYPISVFTVAALTASVSFLVGGLNKRGLATFAGSFSGLVFASVLAVVFTNLFSVDGAVRPFAESLLYAGFPELDLNAIFTCGIFIACSGAVMDLAMDISSAMHEIKHKRPDIHFTEHIISGMRVGRNVIGTMTTTLLLAYSGGYTTMLMYYMGQGTPLIEFFNLKLVSAEILNVLVGSFGLVAVAPFTAVVAGLLFKTDKPKPQME</sequence>
<dbReference type="PANTHER" id="PTHR41771:SF1">
    <property type="entry name" value="MEMBRANE PROTEIN"/>
    <property type="match status" value="1"/>
</dbReference>
<dbReference type="OrthoDB" id="5753718at2"/>
<dbReference type="EMBL" id="CP019633">
    <property type="protein sequence ID" value="AQQ09944.1"/>
    <property type="molecule type" value="Genomic_DNA"/>
</dbReference>
<protein>
    <submittedName>
        <fullName evidence="2">YibE/F-like protein</fullName>
    </submittedName>
</protein>
<evidence type="ECO:0000313" key="3">
    <source>
        <dbReference type="Proteomes" id="UP000188273"/>
    </source>
</evidence>
<keyword evidence="3" id="KW-1185">Reference proteome</keyword>
<dbReference type="Proteomes" id="UP000188273">
    <property type="component" value="Chromosome"/>
</dbReference>
<keyword evidence="1" id="KW-1133">Transmembrane helix</keyword>
<feature type="transmembrane region" description="Helical" evidence="1">
    <location>
        <begin position="241"/>
        <end position="264"/>
    </location>
</feature>
<evidence type="ECO:0000313" key="2">
    <source>
        <dbReference type="EMBL" id="AQQ09944.1"/>
    </source>
</evidence>
<feature type="transmembrane region" description="Helical" evidence="1">
    <location>
        <begin position="7"/>
        <end position="26"/>
    </location>
</feature>
<dbReference type="Pfam" id="PF07907">
    <property type="entry name" value="YibE_F"/>
    <property type="match status" value="1"/>
</dbReference>
<feature type="transmembrane region" description="Helical" evidence="1">
    <location>
        <begin position="170"/>
        <end position="189"/>
    </location>
</feature>
<feature type="transmembrane region" description="Helical" evidence="1">
    <location>
        <begin position="144"/>
        <end position="164"/>
    </location>
</feature>
<dbReference type="AlphaFoldDB" id="A0A1Q2HRP6"/>
<keyword evidence="1" id="KW-0472">Membrane</keyword>
<feature type="transmembrane region" description="Helical" evidence="1">
    <location>
        <begin position="117"/>
        <end position="137"/>
    </location>
</feature>
<dbReference type="STRING" id="1940790.L21SP3_01765"/>
<name>A0A1Q2HRP6_9BACT</name>
<dbReference type="KEGG" id="pbu:L21SP3_01765"/>
<dbReference type="RefSeq" id="WP_077540731.1">
    <property type="nucleotide sequence ID" value="NZ_CP019633.1"/>
</dbReference>
<dbReference type="InterPro" id="IPR012507">
    <property type="entry name" value="YibE_F"/>
</dbReference>
<keyword evidence="1" id="KW-0812">Transmembrane</keyword>
<reference evidence="3" key="1">
    <citation type="submission" date="2017-02" db="EMBL/GenBank/DDBJ databases">
        <title>Comparative genomics and description of representatives of a novel lineage of planctomycetes thriving in anoxic sediments.</title>
        <authorList>
            <person name="Spring S."/>
            <person name="Bunk B."/>
            <person name="Sproer C."/>
            <person name="Klenk H.-P."/>
        </authorList>
    </citation>
    <scope>NUCLEOTIDE SEQUENCE [LARGE SCALE GENOMIC DNA]</scope>
    <source>
        <strain evidence="3">L21-RPul-D3</strain>
    </source>
</reference>
<evidence type="ECO:0000256" key="1">
    <source>
        <dbReference type="SAM" id="Phobius"/>
    </source>
</evidence>
<feature type="transmembrane region" description="Helical" evidence="1">
    <location>
        <begin position="196"/>
        <end position="221"/>
    </location>
</feature>
<accession>A0A1Q2HRP6</accession>
<proteinExistence type="predicted"/>
<dbReference type="PANTHER" id="PTHR41771">
    <property type="entry name" value="MEMBRANE PROTEIN-RELATED"/>
    <property type="match status" value="1"/>
</dbReference>